<dbReference type="GO" id="GO:0005737">
    <property type="term" value="C:cytoplasm"/>
    <property type="evidence" value="ECO:0007669"/>
    <property type="project" value="TreeGrafter"/>
</dbReference>
<dbReference type="EMBL" id="AP025523">
    <property type="protein sequence ID" value="BDE06701.1"/>
    <property type="molecule type" value="Genomic_DNA"/>
</dbReference>
<dbReference type="Pfam" id="PF00815">
    <property type="entry name" value="Histidinol_dh"/>
    <property type="match status" value="1"/>
</dbReference>
<name>A0AAN2CA44_UNVUL</name>
<comment type="similarity">
    <text evidence="1 5 10">Belongs to the histidinol dehydrogenase family.</text>
</comment>
<evidence type="ECO:0000313" key="11">
    <source>
        <dbReference type="EMBL" id="BDE06701.1"/>
    </source>
</evidence>
<organism evidence="11 12">
    <name type="scientific">Vulcanimicrobium alpinum</name>
    <dbReference type="NCBI Taxonomy" id="3016050"/>
    <lineage>
        <taxon>Bacteria</taxon>
        <taxon>Bacillati</taxon>
        <taxon>Vulcanimicrobiota</taxon>
        <taxon>Vulcanimicrobiia</taxon>
        <taxon>Vulcanimicrobiales</taxon>
        <taxon>Vulcanimicrobiaceae</taxon>
        <taxon>Vulcanimicrobium</taxon>
    </lineage>
</organism>
<evidence type="ECO:0000256" key="4">
    <source>
        <dbReference type="ARBA" id="ARBA00023002"/>
    </source>
</evidence>
<keyword evidence="12" id="KW-1185">Reference proteome</keyword>
<keyword evidence="2 9" id="KW-0479">Metal-binding</keyword>
<feature type="binding site" evidence="8">
    <location>
        <position position="359"/>
    </location>
    <ligand>
        <name>substrate</name>
    </ligand>
</feature>
<dbReference type="InterPro" id="IPR012131">
    <property type="entry name" value="Hstdl_DH"/>
</dbReference>
<dbReference type="GO" id="GO:0004399">
    <property type="term" value="F:histidinol dehydrogenase activity"/>
    <property type="evidence" value="ECO:0007669"/>
    <property type="project" value="InterPro"/>
</dbReference>
<comment type="cofactor">
    <cofactor evidence="9">
        <name>Zn(2+)</name>
        <dbReference type="ChEBI" id="CHEBI:29105"/>
    </cofactor>
    <text evidence="9">Binds 1 zinc ion per subunit.</text>
</comment>
<feature type="active site" description="Proton acceptor" evidence="6">
    <location>
        <position position="326"/>
    </location>
</feature>
<dbReference type="Proteomes" id="UP001317532">
    <property type="component" value="Chromosome"/>
</dbReference>
<accession>A0AAN2CA44</accession>
<dbReference type="KEGG" id="vab:WPS_19770"/>
<dbReference type="GO" id="GO:0046872">
    <property type="term" value="F:metal ion binding"/>
    <property type="evidence" value="ECO:0007669"/>
    <property type="project" value="UniProtKB-KW"/>
</dbReference>
<dbReference type="NCBIfam" id="TIGR00069">
    <property type="entry name" value="hisD"/>
    <property type="match status" value="1"/>
</dbReference>
<dbReference type="FunFam" id="3.40.50.1980:FF:000001">
    <property type="entry name" value="Histidinol dehydrogenase"/>
    <property type="match status" value="1"/>
</dbReference>
<dbReference type="SUPFAM" id="SSF53720">
    <property type="entry name" value="ALDH-like"/>
    <property type="match status" value="1"/>
</dbReference>
<evidence type="ECO:0000256" key="10">
    <source>
        <dbReference type="RuleBase" id="RU004175"/>
    </source>
</evidence>
<reference evidence="11 12" key="1">
    <citation type="journal article" date="2022" name="ISME Commun">
        <title>Vulcanimicrobium alpinus gen. nov. sp. nov., the first cultivated representative of the candidate phylum 'Eremiobacterota', is a metabolically versatile aerobic anoxygenic phototroph.</title>
        <authorList>
            <person name="Yabe S."/>
            <person name="Muto K."/>
            <person name="Abe K."/>
            <person name="Yokota A."/>
            <person name="Staudigel H."/>
            <person name="Tebo B.M."/>
        </authorList>
    </citation>
    <scope>NUCLEOTIDE SEQUENCE [LARGE SCALE GENOMIC DNA]</scope>
    <source>
        <strain evidence="11 12">WC8-2</strain>
    </source>
</reference>
<dbReference type="AlphaFoldDB" id="A0AAN2CA44"/>
<evidence type="ECO:0000256" key="2">
    <source>
        <dbReference type="ARBA" id="ARBA00022723"/>
    </source>
</evidence>
<feature type="binding site" evidence="8">
    <location>
        <position position="326"/>
    </location>
    <ligand>
        <name>substrate</name>
    </ligand>
</feature>
<evidence type="ECO:0000256" key="9">
    <source>
        <dbReference type="PIRSR" id="PIRSR000099-4"/>
    </source>
</evidence>
<dbReference type="InterPro" id="IPR016161">
    <property type="entry name" value="Ald_DH/histidinol_DH"/>
</dbReference>
<dbReference type="Gene3D" id="3.40.50.1980">
    <property type="entry name" value="Nitrogenase molybdenum iron protein domain"/>
    <property type="match status" value="2"/>
</dbReference>
<feature type="binding site" evidence="8">
    <location>
        <position position="234"/>
    </location>
    <ligand>
        <name>substrate</name>
    </ligand>
</feature>
<dbReference type="GO" id="GO:0051287">
    <property type="term" value="F:NAD binding"/>
    <property type="evidence" value="ECO:0007669"/>
    <property type="project" value="InterPro"/>
</dbReference>
<dbReference type="CDD" id="cd06572">
    <property type="entry name" value="Histidinol_dh"/>
    <property type="match status" value="1"/>
</dbReference>
<feature type="binding site" evidence="7">
    <location>
        <position position="126"/>
    </location>
    <ligand>
        <name>NAD(+)</name>
        <dbReference type="ChEBI" id="CHEBI:57540"/>
    </ligand>
</feature>
<evidence type="ECO:0000256" key="6">
    <source>
        <dbReference type="PIRSR" id="PIRSR000099-1"/>
    </source>
</evidence>
<evidence type="ECO:0000256" key="5">
    <source>
        <dbReference type="PIRNR" id="PIRNR000099"/>
    </source>
</evidence>
<keyword evidence="3 9" id="KW-0862">Zinc</keyword>
<dbReference type="GO" id="GO:0000105">
    <property type="term" value="P:L-histidine biosynthetic process"/>
    <property type="evidence" value="ECO:0007669"/>
    <property type="project" value="InterPro"/>
</dbReference>
<keyword evidence="4 5" id="KW-0560">Oxidoreductase</keyword>
<dbReference type="PANTHER" id="PTHR21256">
    <property type="entry name" value="HISTIDINOL DEHYDROGENASE HDH"/>
    <property type="match status" value="1"/>
</dbReference>
<dbReference type="PRINTS" id="PR00083">
    <property type="entry name" value="HOLDHDRGNASE"/>
</dbReference>
<evidence type="ECO:0000256" key="1">
    <source>
        <dbReference type="ARBA" id="ARBA00010178"/>
    </source>
</evidence>
<feature type="active site" description="Proton acceptor" evidence="6">
    <location>
        <position position="325"/>
    </location>
</feature>
<feature type="binding site" evidence="8">
    <location>
        <position position="256"/>
    </location>
    <ligand>
        <name>substrate</name>
    </ligand>
</feature>
<dbReference type="InterPro" id="IPR022695">
    <property type="entry name" value="Histidinol_DH_monofunct"/>
</dbReference>
<proteinExistence type="inferred from homology"/>
<evidence type="ECO:0000256" key="3">
    <source>
        <dbReference type="ARBA" id="ARBA00022833"/>
    </source>
</evidence>
<feature type="binding site" evidence="7">
    <location>
        <position position="211"/>
    </location>
    <ligand>
        <name>NAD(+)</name>
        <dbReference type="ChEBI" id="CHEBI:57540"/>
    </ligand>
</feature>
<feature type="binding site" evidence="8">
    <location>
        <position position="259"/>
    </location>
    <ligand>
        <name>substrate</name>
    </ligand>
</feature>
<evidence type="ECO:0000256" key="7">
    <source>
        <dbReference type="PIRSR" id="PIRSR000099-2"/>
    </source>
</evidence>
<dbReference type="FunFam" id="3.40.50.1980:FF:000026">
    <property type="entry name" value="Histidinol dehydrogenase"/>
    <property type="match status" value="1"/>
</dbReference>
<dbReference type="PIRSF" id="PIRSF000099">
    <property type="entry name" value="Histidinol_dh"/>
    <property type="match status" value="1"/>
</dbReference>
<feature type="binding site" evidence="9">
    <location>
        <position position="359"/>
    </location>
    <ligand>
        <name>Zn(2+)</name>
        <dbReference type="ChEBI" id="CHEBI:29105"/>
    </ligand>
</feature>
<feature type="binding site" evidence="9">
    <location>
        <position position="259"/>
    </location>
    <ligand>
        <name>Zn(2+)</name>
        <dbReference type="ChEBI" id="CHEBI:29105"/>
    </ligand>
</feature>
<keyword evidence="7" id="KW-0520">NAD</keyword>
<feature type="binding site" evidence="9">
    <location>
        <position position="256"/>
    </location>
    <ligand>
        <name>Zn(2+)</name>
        <dbReference type="ChEBI" id="CHEBI:29105"/>
    </ligand>
</feature>
<feature type="binding site" evidence="8">
    <location>
        <position position="418"/>
    </location>
    <ligand>
        <name>substrate</name>
    </ligand>
</feature>
<feature type="binding site" evidence="8">
    <location>
        <position position="413"/>
    </location>
    <ligand>
        <name>substrate</name>
    </ligand>
</feature>
<evidence type="ECO:0000256" key="8">
    <source>
        <dbReference type="PIRSR" id="PIRSR000099-3"/>
    </source>
</evidence>
<feature type="binding site" evidence="9">
    <location>
        <position position="418"/>
    </location>
    <ligand>
        <name>Zn(2+)</name>
        <dbReference type="ChEBI" id="CHEBI:29105"/>
    </ligand>
</feature>
<sequence length="432" mass="45814">MIVVDAGDRIALRGLFAGGWDPPAPIVAAVRAILDDVRARGDDALVEYTRRWDFADAALASLRVAIPARKHARTLVPEQIAAGLELAKERIAEFHARQLPDAIDYYAHDMTRYAFLSRPLGGIGAYVPGGTATLPSTVLMTVVPAKVAGVERVVVVTPPQAGGHVDPAVLYACALTEVDELYAVGGAQAVAALAYGTATIAPVDKIVGPGNVYVTEAKRQVYGICGIDGLAGPSEVLVVADERAKPELVAGELVAQAEHDPLARVAAVSRERALLEAVAALLDGPFGRASGRDDVVARVLAERTWLVHAHSDAQMHDVIERFAPEHLSLMVADPWSWIAKIRRAGAIFVGDETPVAAGDYIAGTNHTLPTSGAARFSSGLHTADYLRTMTVVENSRERMLNDATLLAALADFEGLPAHARTARLRAGDHPSR</sequence>
<feature type="binding site" evidence="7">
    <location>
        <position position="188"/>
    </location>
    <ligand>
        <name>NAD(+)</name>
        <dbReference type="ChEBI" id="CHEBI:57540"/>
    </ligand>
</feature>
<evidence type="ECO:0000313" key="12">
    <source>
        <dbReference type="Proteomes" id="UP001317532"/>
    </source>
</evidence>
<protein>
    <submittedName>
        <fullName evidence="11">Histidinol dehydrogenase</fullName>
    </submittedName>
</protein>
<dbReference type="PANTHER" id="PTHR21256:SF2">
    <property type="entry name" value="HISTIDINE BIOSYNTHESIS TRIFUNCTIONAL PROTEIN"/>
    <property type="match status" value="1"/>
</dbReference>
<gene>
    <name evidence="11" type="primary">hisD</name>
    <name evidence="11" type="ORF">WPS_19770</name>
</gene>
<dbReference type="RefSeq" id="WP_317994350.1">
    <property type="nucleotide sequence ID" value="NZ_AP025523.1"/>
</dbReference>
<dbReference type="Gene3D" id="1.20.5.1300">
    <property type="match status" value="1"/>
</dbReference>